<organism evidence="2 3">
    <name type="scientific">Vitis vinifera</name>
    <name type="common">Grape</name>
    <dbReference type="NCBI Taxonomy" id="29760"/>
    <lineage>
        <taxon>Eukaryota</taxon>
        <taxon>Viridiplantae</taxon>
        <taxon>Streptophyta</taxon>
        <taxon>Embryophyta</taxon>
        <taxon>Tracheophyta</taxon>
        <taxon>Spermatophyta</taxon>
        <taxon>Magnoliopsida</taxon>
        <taxon>eudicotyledons</taxon>
        <taxon>Gunneridae</taxon>
        <taxon>Pentapetalae</taxon>
        <taxon>rosids</taxon>
        <taxon>Vitales</taxon>
        <taxon>Vitaceae</taxon>
        <taxon>Viteae</taxon>
        <taxon>Vitis</taxon>
    </lineage>
</organism>
<dbReference type="EMBL" id="QGNW01001801">
    <property type="protein sequence ID" value="RVW30351.1"/>
    <property type="molecule type" value="Genomic_DNA"/>
</dbReference>
<protein>
    <submittedName>
        <fullName evidence="2">Uncharacterized protein</fullName>
    </submittedName>
</protein>
<evidence type="ECO:0000313" key="2">
    <source>
        <dbReference type="EMBL" id="RVW30351.1"/>
    </source>
</evidence>
<dbReference type="AlphaFoldDB" id="A0A438D4J1"/>
<evidence type="ECO:0000256" key="1">
    <source>
        <dbReference type="SAM" id="MobiDB-lite"/>
    </source>
</evidence>
<dbReference type="PANTHER" id="PTHR34427:SF5">
    <property type="entry name" value="DUF4283 DOMAIN-CONTAINING PROTEIN"/>
    <property type="match status" value="1"/>
</dbReference>
<dbReference type="Proteomes" id="UP000288805">
    <property type="component" value="Unassembled WGS sequence"/>
</dbReference>
<dbReference type="PANTHER" id="PTHR34427">
    <property type="entry name" value="DUF4283 DOMAIN PROTEIN"/>
    <property type="match status" value="1"/>
</dbReference>
<reference evidence="2 3" key="1">
    <citation type="journal article" date="2018" name="PLoS Genet.">
        <title>Population sequencing reveals clonal diversity and ancestral inbreeding in the grapevine cultivar Chardonnay.</title>
        <authorList>
            <person name="Roach M.J."/>
            <person name="Johnson D.L."/>
            <person name="Bohlmann J."/>
            <person name="van Vuuren H.J."/>
            <person name="Jones S.J."/>
            <person name="Pretorius I.S."/>
            <person name="Schmidt S.A."/>
            <person name="Borneman A.R."/>
        </authorList>
    </citation>
    <scope>NUCLEOTIDE SEQUENCE [LARGE SCALE GENOMIC DNA]</scope>
    <source>
        <strain evidence="3">cv. Chardonnay</strain>
        <tissue evidence="2">Leaf</tissue>
    </source>
</reference>
<comment type="caution">
    <text evidence="2">The sequence shown here is derived from an EMBL/GenBank/DDBJ whole genome shotgun (WGS) entry which is preliminary data.</text>
</comment>
<name>A0A438D4J1_VITVI</name>
<accession>A0A438D4J1</accession>
<evidence type="ECO:0000313" key="3">
    <source>
        <dbReference type="Proteomes" id="UP000288805"/>
    </source>
</evidence>
<feature type="compositionally biased region" description="Basic and acidic residues" evidence="1">
    <location>
        <begin position="273"/>
        <end position="283"/>
    </location>
</feature>
<dbReference type="InterPro" id="IPR036691">
    <property type="entry name" value="Endo/exonu/phosph_ase_sf"/>
</dbReference>
<sequence>MFRMVKQDKKFTHIFCRVSESDDDEGESRVENRRKQKGSSFWVESKVFEVGVEERKGKSQVFIVESKRGVSSWVHLGLVSVGLFLEGLYQCIKDGKEGVVDLEKKRYNICIPKGSGERGGWLAMAESLRKLDVLLEFEFVEEARRALTSGKGSVGGIQMGLERWNPRSGCLEEGELRNEAWVRILGLPISLWVPSIMRRVGEVCGGFLAIDPQTERMDELQWARILVRTNGEDLPSSLEIRVEKSTYRLSLWWEILPSLRQNTVNCSGSSGRSSREVRGDADARAGPAQNGSLTRPSRELSVARLSSSGPAVGFAGSKRAVGPISPGPSEEELLKGVVVGGAGPEVGPSCSKGKGWAAVEACSLALTETYKGSNSELELIMMREKEVWRKQQVDSHSTMTDRVLMEEAAREDIQEGKLVSIPDADEHAEVGNGCWDLVEVNCIGDSARDLEWGSIQSEPQEVRGEKLQVMAEGVVRSLGPGRFLDWRTLDATGSTGGILICWDKRLDRFLATPSWLDQFSSVVQRRLPWPTSDHFPVLLEVGGLRRGSSIFRFENMWLKVEGFKDLLRGWWQGMVVRGSASYRLATKLKEMKQILKVGIGRCSGDWSAIKLQLSNKWSSGIWWKGEKFDGGGNSL</sequence>
<dbReference type="SUPFAM" id="SSF56219">
    <property type="entry name" value="DNase I-like"/>
    <property type="match status" value="1"/>
</dbReference>
<gene>
    <name evidence="2" type="ORF">CK203_103730</name>
</gene>
<proteinExistence type="predicted"/>
<feature type="region of interest" description="Disordered" evidence="1">
    <location>
        <begin position="264"/>
        <end position="301"/>
    </location>
</feature>